<evidence type="ECO:0000313" key="2">
    <source>
        <dbReference type="Proteomes" id="UP001202328"/>
    </source>
</evidence>
<dbReference type="AlphaFoldDB" id="A0AAD4SEB0"/>
<dbReference type="PANTHER" id="PTHR47926">
    <property type="entry name" value="PENTATRICOPEPTIDE REPEAT-CONTAINING PROTEIN"/>
    <property type="match status" value="1"/>
</dbReference>
<sequence>MIDLLGRAGKLNEAEKLVDAMPFDPGSIGWAALLGACRTHGNVELGVKAAFSLNLTMLLHI</sequence>
<protein>
    <recommendedName>
        <fullName evidence="3">Pentatricopeptide repeat-containing protein</fullName>
    </recommendedName>
</protein>
<evidence type="ECO:0000313" key="1">
    <source>
        <dbReference type="EMBL" id="KAI3903478.1"/>
    </source>
</evidence>
<dbReference type="Gene3D" id="1.25.40.10">
    <property type="entry name" value="Tetratricopeptide repeat domain"/>
    <property type="match status" value="1"/>
</dbReference>
<dbReference type="Proteomes" id="UP001202328">
    <property type="component" value="Unassembled WGS sequence"/>
</dbReference>
<comment type="caution">
    <text evidence="1">The sequence shown here is derived from an EMBL/GenBank/DDBJ whole genome shotgun (WGS) entry which is preliminary data.</text>
</comment>
<dbReference type="PANTHER" id="PTHR47926:SF505">
    <property type="entry name" value="PENTATRICOPEPTIDE REPEAT (PPR) SUPERFAMILY PROTEIN"/>
    <property type="match status" value="1"/>
</dbReference>
<dbReference type="GO" id="GO:0009451">
    <property type="term" value="P:RNA modification"/>
    <property type="evidence" value="ECO:0007669"/>
    <property type="project" value="InterPro"/>
</dbReference>
<proteinExistence type="predicted"/>
<dbReference type="InterPro" id="IPR011990">
    <property type="entry name" value="TPR-like_helical_dom_sf"/>
</dbReference>
<keyword evidence="2" id="KW-1185">Reference proteome</keyword>
<reference evidence="1" key="1">
    <citation type="submission" date="2022-04" db="EMBL/GenBank/DDBJ databases">
        <title>A functionally conserved STORR gene fusion in Papaver species that diverged 16.8 million years ago.</title>
        <authorList>
            <person name="Catania T."/>
        </authorList>
    </citation>
    <scope>NUCLEOTIDE SEQUENCE</scope>
    <source>
        <strain evidence="1">S-188037</strain>
    </source>
</reference>
<dbReference type="EMBL" id="JAJJMB010011222">
    <property type="protein sequence ID" value="KAI3903478.1"/>
    <property type="molecule type" value="Genomic_DNA"/>
</dbReference>
<name>A0AAD4SEB0_9MAGN</name>
<accession>A0AAD4SEB0</accession>
<dbReference type="GO" id="GO:0003723">
    <property type="term" value="F:RNA binding"/>
    <property type="evidence" value="ECO:0007669"/>
    <property type="project" value="InterPro"/>
</dbReference>
<evidence type="ECO:0008006" key="3">
    <source>
        <dbReference type="Google" id="ProtNLM"/>
    </source>
</evidence>
<dbReference type="InterPro" id="IPR046960">
    <property type="entry name" value="PPR_At4g14850-like_plant"/>
</dbReference>
<organism evidence="1 2">
    <name type="scientific">Papaver atlanticum</name>
    <dbReference type="NCBI Taxonomy" id="357466"/>
    <lineage>
        <taxon>Eukaryota</taxon>
        <taxon>Viridiplantae</taxon>
        <taxon>Streptophyta</taxon>
        <taxon>Embryophyta</taxon>
        <taxon>Tracheophyta</taxon>
        <taxon>Spermatophyta</taxon>
        <taxon>Magnoliopsida</taxon>
        <taxon>Ranunculales</taxon>
        <taxon>Papaveraceae</taxon>
        <taxon>Papaveroideae</taxon>
        <taxon>Papaver</taxon>
    </lineage>
</organism>
<gene>
    <name evidence="1" type="ORF">MKW98_032132</name>
</gene>